<feature type="region of interest" description="Disordered" evidence="5">
    <location>
        <begin position="572"/>
        <end position="641"/>
    </location>
</feature>
<dbReference type="SMART" id="SM00385">
    <property type="entry name" value="CYCLIN"/>
    <property type="match status" value="2"/>
</dbReference>
<keyword evidence="3" id="KW-0131">Cell cycle</keyword>
<feature type="compositionally biased region" description="Low complexity" evidence="5">
    <location>
        <begin position="574"/>
        <end position="623"/>
    </location>
</feature>
<dbReference type="InterPro" id="IPR013763">
    <property type="entry name" value="Cyclin-like_dom"/>
</dbReference>
<evidence type="ECO:0000313" key="9">
    <source>
        <dbReference type="Proteomes" id="UP000039865"/>
    </source>
</evidence>
<keyword evidence="2 4" id="KW-0195">Cyclin</keyword>
<keyword evidence="1" id="KW-0132">Cell division</keyword>
<feature type="domain" description="Cyclin-like" evidence="6">
    <location>
        <begin position="460"/>
        <end position="542"/>
    </location>
</feature>
<dbReference type="InterPro" id="IPR036915">
    <property type="entry name" value="Cyclin-like_sf"/>
</dbReference>
<dbReference type="SUPFAM" id="SSF47954">
    <property type="entry name" value="Cyclin-like"/>
    <property type="match status" value="2"/>
</dbReference>
<dbReference type="OMA" id="IMSQANT"/>
<keyword evidence="9" id="KW-1185">Reference proteome</keyword>
<dbReference type="AlphaFoldDB" id="A0A078AAD9"/>
<evidence type="ECO:0000259" key="6">
    <source>
        <dbReference type="SMART" id="SM00385"/>
    </source>
</evidence>
<dbReference type="InterPro" id="IPR048258">
    <property type="entry name" value="Cyclins_cyclin-box"/>
</dbReference>
<dbReference type="CDD" id="cd20507">
    <property type="entry name" value="CYCLIN_CCNB1-like_rpt1"/>
    <property type="match status" value="1"/>
</dbReference>
<dbReference type="OrthoDB" id="5590282at2759"/>
<feature type="region of interest" description="Disordered" evidence="5">
    <location>
        <begin position="656"/>
        <end position="684"/>
    </location>
</feature>
<dbReference type="GO" id="GO:0051301">
    <property type="term" value="P:cell division"/>
    <property type="evidence" value="ECO:0007669"/>
    <property type="project" value="UniProtKB-KW"/>
</dbReference>
<feature type="compositionally biased region" description="Polar residues" evidence="5">
    <location>
        <begin position="656"/>
        <end position="671"/>
    </location>
</feature>
<evidence type="ECO:0000259" key="7">
    <source>
        <dbReference type="SMART" id="SM01332"/>
    </source>
</evidence>
<evidence type="ECO:0000313" key="8">
    <source>
        <dbReference type="EMBL" id="CDW78836.1"/>
    </source>
</evidence>
<dbReference type="Pfam" id="PF00134">
    <property type="entry name" value="Cyclin_N"/>
    <property type="match status" value="1"/>
</dbReference>
<dbReference type="Pfam" id="PF02984">
    <property type="entry name" value="Cyclin_C"/>
    <property type="match status" value="1"/>
</dbReference>
<evidence type="ECO:0000256" key="4">
    <source>
        <dbReference type="RuleBase" id="RU000383"/>
    </source>
</evidence>
<evidence type="ECO:0000256" key="1">
    <source>
        <dbReference type="ARBA" id="ARBA00022618"/>
    </source>
</evidence>
<evidence type="ECO:0000256" key="5">
    <source>
        <dbReference type="SAM" id="MobiDB-lite"/>
    </source>
</evidence>
<dbReference type="InterPro" id="IPR039361">
    <property type="entry name" value="Cyclin"/>
</dbReference>
<sequence length="684" mass="78072">MSQRHSQMIKYLSNNQQCQNLNKENEQPSMMHNMMMNQENIPMYQSNLNTQQNYIDTAQHFQTFQGGSMVGKQMTSGQIHAPRNSFTKRSFGRDLSNLPQNVLIDGQKQQAFQNIQGKHLNLKTRSYLGQNPMSAQGMIPTSNSLNQPQIMSQANTTTNSLAKMKTVSELKQTIPVSNNSNSSQPQDIKNVQSMISNLHINTSQRSSNRFLERKTITCLSQDRTQTNGSTRANMSFGSQNAQSVVPQTYTTQLAQQFSISQTRAQSSINTYNGINQSQAQKNFATIDSKGRRLKKFQKQQEIFYETQLDPVDIPDAKDPQKCAEYACDIFDFLIQTETENIANPGYMEKQEDINEKMRAILIDWLVEVHLKFKLVPESLYLTVNLIDRYLERQQVNRQRLQLVGVTAMLIACKYEEIYPPIVKDFVYITDNAYTKEEILSMEREMLQALDFNIQITSSYRFLERFSKVAKTDPLIFNLSRYLLELALVNYKLLKYSPSNLASSALFLSLKMTKHPQPWTEAMVKHTHYKEQTIRQAAKELFQILQEAQSNQLQAVKKKFALPKFNEVSKIRLEPSGSSSSNHNNIPSSSQQQSQHNNQPVSHQHQPQLHAHMMQLQQQQQLQHNHQKNSKSQGVHGGGVVNTVQGNISQYVDNSTNNISSSCHQATSSSKQIEMEDDCNANAVD</sequence>
<dbReference type="SMART" id="SM01332">
    <property type="entry name" value="Cyclin_C"/>
    <property type="match status" value="1"/>
</dbReference>
<evidence type="ECO:0000256" key="3">
    <source>
        <dbReference type="ARBA" id="ARBA00023306"/>
    </source>
</evidence>
<dbReference type="Gene3D" id="1.10.472.10">
    <property type="entry name" value="Cyclin-like"/>
    <property type="match status" value="2"/>
</dbReference>
<comment type="similarity">
    <text evidence="4">Belongs to the cyclin family.</text>
</comment>
<reference evidence="8 9" key="1">
    <citation type="submission" date="2014-06" db="EMBL/GenBank/DDBJ databases">
        <authorList>
            <person name="Swart Estienne"/>
        </authorList>
    </citation>
    <scope>NUCLEOTIDE SEQUENCE [LARGE SCALE GENOMIC DNA]</scope>
    <source>
        <strain evidence="8 9">130c</strain>
    </source>
</reference>
<dbReference type="Proteomes" id="UP000039865">
    <property type="component" value="Unassembled WGS sequence"/>
</dbReference>
<gene>
    <name evidence="8" type="primary">Contig11562.g12375</name>
    <name evidence="8" type="ORF">STYLEM_7820</name>
</gene>
<dbReference type="InterPro" id="IPR006671">
    <property type="entry name" value="Cyclin_N"/>
</dbReference>
<dbReference type="PANTHER" id="PTHR10177">
    <property type="entry name" value="CYCLINS"/>
    <property type="match status" value="1"/>
</dbReference>
<dbReference type="EMBL" id="CCKQ01007465">
    <property type="protein sequence ID" value="CDW78836.1"/>
    <property type="molecule type" value="Genomic_DNA"/>
</dbReference>
<organism evidence="8 9">
    <name type="scientific">Stylonychia lemnae</name>
    <name type="common">Ciliate</name>
    <dbReference type="NCBI Taxonomy" id="5949"/>
    <lineage>
        <taxon>Eukaryota</taxon>
        <taxon>Sar</taxon>
        <taxon>Alveolata</taxon>
        <taxon>Ciliophora</taxon>
        <taxon>Intramacronucleata</taxon>
        <taxon>Spirotrichea</taxon>
        <taxon>Stichotrichia</taxon>
        <taxon>Sporadotrichida</taxon>
        <taxon>Oxytrichidae</taxon>
        <taxon>Stylonychinae</taxon>
        <taxon>Stylonychia</taxon>
    </lineage>
</organism>
<dbReference type="InParanoid" id="A0A078AAD9"/>
<feature type="domain" description="Cyclin-like" evidence="6">
    <location>
        <begin position="363"/>
        <end position="447"/>
    </location>
</feature>
<name>A0A078AAD9_STYLE</name>
<protein>
    <submittedName>
        <fullName evidence="8">N-terminal domain containing protein</fullName>
    </submittedName>
</protein>
<feature type="domain" description="Cyclin C-terminal" evidence="7">
    <location>
        <begin position="456"/>
        <end position="573"/>
    </location>
</feature>
<proteinExistence type="inferred from homology"/>
<dbReference type="PROSITE" id="PS00292">
    <property type="entry name" value="CYCLINS"/>
    <property type="match status" value="1"/>
</dbReference>
<dbReference type="InterPro" id="IPR004367">
    <property type="entry name" value="Cyclin_C-dom"/>
</dbReference>
<dbReference type="FunFam" id="1.10.472.10:FF:000001">
    <property type="entry name" value="G2/mitotic-specific cyclin"/>
    <property type="match status" value="1"/>
</dbReference>
<accession>A0A078AAD9</accession>
<evidence type="ECO:0000256" key="2">
    <source>
        <dbReference type="ARBA" id="ARBA00023127"/>
    </source>
</evidence>